<comment type="similarity">
    <text evidence="4 14">Belongs to the cytochrome P450 family.</text>
</comment>
<comment type="cofactor">
    <cofactor evidence="1 13">
        <name>heme</name>
        <dbReference type="ChEBI" id="CHEBI:30413"/>
    </cofactor>
</comment>
<keyword evidence="5 13" id="KW-0349">Heme</keyword>
<evidence type="ECO:0000256" key="2">
    <source>
        <dbReference type="ARBA" id="ARBA00004174"/>
    </source>
</evidence>
<keyword evidence="12" id="KW-0472">Membrane</keyword>
<keyword evidence="9 14" id="KW-0560">Oxidoreductase</keyword>
<dbReference type="InterPro" id="IPR036396">
    <property type="entry name" value="Cyt_P450_sf"/>
</dbReference>
<dbReference type="PANTHER" id="PTHR24291">
    <property type="entry name" value="CYTOCHROME P450 FAMILY 4"/>
    <property type="match status" value="1"/>
</dbReference>
<evidence type="ECO:0000256" key="5">
    <source>
        <dbReference type="ARBA" id="ARBA00022617"/>
    </source>
</evidence>
<dbReference type="GO" id="GO:0005789">
    <property type="term" value="C:endoplasmic reticulum membrane"/>
    <property type="evidence" value="ECO:0007669"/>
    <property type="project" value="UniProtKB-SubCell"/>
</dbReference>
<dbReference type="GO" id="GO:0020037">
    <property type="term" value="F:heme binding"/>
    <property type="evidence" value="ECO:0007669"/>
    <property type="project" value="InterPro"/>
</dbReference>
<evidence type="ECO:0000256" key="3">
    <source>
        <dbReference type="ARBA" id="ARBA00004406"/>
    </source>
</evidence>
<keyword evidence="6 13" id="KW-0479">Metal-binding</keyword>
<dbReference type="SUPFAM" id="SSF48264">
    <property type="entry name" value="Cytochrome P450"/>
    <property type="match status" value="1"/>
</dbReference>
<keyword evidence="8" id="KW-0492">Microsome</keyword>
<accession>A0A8D9B8W9</accession>
<evidence type="ECO:0000256" key="10">
    <source>
        <dbReference type="ARBA" id="ARBA00023004"/>
    </source>
</evidence>
<dbReference type="AlphaFoldDB" id="A0A8D9B8W9"/>
<feature type="binding site" description="axial binding residue" evidence="13">
    <location>
        <position position="71"/>
    </location>
    <ligand>
        <name>heme</name>
        <dbReference type="ChEBI" id="CHEBI:30413"/>
    </ligand>
    <ligandPart>
        <name>Fe</name>
        <dbReference type="ChEBI" id="CHEBI:18248"/>
    </ligandPart>
</feature>
<dbReference type="PANTHER" id="PTHR24291:SF189">
    <property type="entry name" value="CYTOCHROME P450 4C3-RELATED"/>
    <property type="match status" value="1"/>
</dbReference>
<evidence type="ECO:0000256" key="13">
    <source>
        <dbReference type="PIRSR" id="PIRSR602401-1"/>
    </source>
</evidence>
<evidence type="ECO:0000256" key="12">
    <source>
        <dbReference type="ARBA" id="ARBA00023136"/>
    </source>
</evidence>
<dbReference type="Pfam" id="PF00067">
    <property type="entry name" value="p450"/>
    <property type="match status" value="1"/>
</dbReference>
<dbReference type="InterPro" id="IPR050196">
    <property type="entry name" value="Cytochrome_P450_Monoox"/>
</dbReference>
<evidence type="ECO:0000256" key="11">
    <source>
        <dbReference type="ARBA" id="ARBA00023033"/>
    </source>
</evidence>
<name>A0A8D9B8W9_9HEMI</name>
<dbReference type="InterPro" id="IPR002401">
    <property type="entry name" value="Cyt_P450_E_grp-I"/>
</dbReference>
<dbReference type="PROSITE" id="PS00086">
    <property type="entry name" value="CYTOCHROME_P450"/>
    <property type="match status" value="1"/>
</dbReference>
<protein>
    <submittedName>
        <fullName evidence="15">Probable cytochrome P450 4ac3</fullName>
    </submittedName>
</protein>
<evidence type="ECO:0000256" key="4">
    <source>
        <dbReference type="ARBA" id="ARBA00010617"/>
    </source>
</evidence>
<dbReference type="GO" id="GO:0004497">
    <property type="term" value="F:monooxygenase activity"/>
    <property type="evidence" value="ECO:0007669"/>
    <property type="project" value="UniProtKB-KW"/>
</dbReference>
<proteinExistence type="inferred from homology"/>
<keyword evidence="11 14" id="KW-0503">Monooxygenase</keyword>
<keyword evidence="10 13" id="KW-0408">Iron</keyword>
<dbReference type="GO" id="GO:0005506">
    <property type="term" value="F:iron ion binding"/>
    <property type="evidence" value="ECO:0007669"/>
    <property type="project" value="InterPro"/>
</dbReference>
<evidence type="ECO:0000256" key="6">
    <source>
        <dbReference type="ARBA" id="ARBA00022723"/>
    </source>
</evidence>
<sequence length="127" mass="14658">MVARNVVKEMECGGYTVPTGATLVVFIFGIHRDPKYWPNPNQFDPDRFLPSASDQRNPNAYLPFSLGPRNCIGYKYAMLYLQTTLSTILKRYRILPGDRVRSVEDIRFEFGMTLRLLPGNDVRLELR</sequence>
<dbReference type="InterPro" id="IPR001128">
    <property type="entry name" value="Cyt_P450"/>
</dbReference>
<dbReference type="GO" id="GO:0016705">
    <property type="term" value="F:oxidoreductase activity, acting on paired donors, with incorporation or reduction of molecular oxygen"/>
    <property type="evidence" value="ECO:0007669"/>
    <property type="project" value="InterPro"/>
</dbReference>
<evidence type="ECO:0000256" key="7">
    <source>
        <dbReference type="ARBA" id="ARBA00022824"/>
    </source>
</evidence>
<reference evidence="15" key="1">
    <citation type="submission" date="2021-05" db="EMBL/GenBank/DDBJ databases">
        <authorList>
            <person name="Alioto T."/>
            <person name="Alioto T."/>
            <person name="Gomez Garrido J."/>
        </authorList>
    </citation>
    <scope>NUCLEOTIDE SEQUENCE</scope>
</reference>
<evidence type="ECO:0000256" key="9">
    <source>
        <dbReference type="ARBA" id="ARBA00023002"/>
    </source>
</evidence>
<dbReference type="PRINTS" id="PR00463">
    <property type="entry name" value="EP450I"/>
</dbReference>
<comment type="subcellular location">
    <subcellularLocation>
        <location evidence="3">Endoplasmic reticulum membrane</location>
        <topology evidence="3">Peripheral membrane protein</topology>
    </subcellularLocation>
    <subcellularLocation>
        <location evidence="2">Microsome membrane</location>
        <topology evidence="2">Peripheral membrane protein</topology>
    </subcellularLocation>
</comment>
<dbReference type="EMBL" id="HBUF01620127">
    <property type="protein sequence ID" value="CAG6780788.1"/>
    <property type="molecule type" value="Transcribed_RNA"/>
</dbReference>
<evidence type="ECO:0000256" key="8">
    <source>
        <dbReference type="ARBA" id="ARBA00022848"/>
    </source>
</evidence>
<evidence type="ECO:0000256" key="14">
    <source>
        <dbReference type="RuleBase" id="RU000461"/>
    </source>
</evidence>
<keyword evidence="7" id="KW-0256">Endoplasmic reticulum</keyword>
<evidence type="ECO:0000313" key="15">
    <source>
        <dbReference type="EMBL" id="CAG6780788.1"/>
    </source>
</evidence>
<organism evidence="15">
    <name type="scientific">Cacopsylla melanoneura</name>
    <dbReference type="NCBI Taxonomy" id="428564"/>
    <lineage>
        <taxon>Eukaryota</taxon>
        <taxon>Metazoa</taxon>
        <taxon>Ecdysozoa</taxon>
        <taxon>Arthropoda</taxon>
        <taxon>Hexapoda</taxon>
        <taxon>Insecta</taxon>
        <taxon>Pterygota</taxon>
        <taxon>Neoptera</taxon>
        <taxon>Paraneoptera</taxon>
        <taxon>Hemiptera</taxon>
        <taxon>Sternorrhyncha</taxon>
        <taxon>Psylloidea</taxon>
        <taxon>Psyllidae</taxon>
        <taxon>Psyllinae</taxon>
        <taxon>Cacopsylla</taxon>
    </lineage>
</organism>
<dbReference type="InterPro" id="IPR017972">
    <property type="entry name" value="Cyt_P450_CS"/>
</dbReference>
<dbReference type="Gene3D" id="1.10.630.10">
    <property type="entry name" value="Cytochrome P450"/>
    <property type="match status" value="1"/>
</dbReference>
<evidence type="ECO:0000256" key="1">
    <source>
        <dbReference type="ARBA" id="ARBA00001971"/>
    </source>
</evidence>